<sequence length="502" mass="56142">MQLSKNTLTNSLPAGIQQPSDKIFSLPEKVLQFGTGVLLRGLPDYFIDKANRNGIFNGRIVVVKSTDSGGADAFDKQDNLYTLCIRGIEDGQKVEENIIASAISRVLSAKQQWQEILECANNPQLQIIISNTTEVGIQLVKESVTEGVPSSFPAKLLAVLYKRYQTFNGSAESGMVIVPTELITDNGKKLKAILLELAAYNQLEPSFINWLQQHNRFCNSLVDRIVPGKPAADILAGFETELGYKDDLLIMSEVYRLWAIEGDEKVKEVLSFAQADKGVIIADNIETFKELKLRLLNGTHTLSCGLAYLSGVGTVREGMENKALSTFISELMLNEIAPAIPYTLSANAAQDFGKQVLDRFRNPFIQHQWLSITMQYTSKLKMRTIPVLQQYYKLFNNVPQHYALGFAAYLLFTKPVKKEGEKYYGSHNGVEYHINDDKAGYFYEQWQNNAPEQVIANVLRNTELWDADLSSLAGFEEAVTEKFYDIQQQGAMASLSSLQTVK</sequence>
<name>A0A9E2SC60_9BACT</name>
<evidence type="ECO:0000256" key="2">
    <source>
        <dbReference type="ARBA" id="ARBA00023027"/>
    </source>
</evidence>
<dbReference type="InterPro" id="IPR013131">
    <property type="entry name" value="Mannitol_DH_N"/>
</dbReference>
<proteinExistence type="predicted"/>
<dbReference type="GO" id="GO:0008926">
    <property type="term" value="F:mannitol-1-phosphate 5-dehydrogenase activity"/>
    <property type="evidence" value="ECO:0007669"/>
    <property type="project" value="TreeGrafter"/>
</dbReference>
<dbReference type="PANTHER" id="PTHR30524:SF0">
    <property type="entry name" value="ALTRONATE OXIDOREDUCTASE-RELATED"/>
    <property type="match status" value="1"/>
</dbReference>
<dbReference type="Pfam" id="PF08125">
    <property type="entry name" value="Mannitol_dh_C"/>
    <property type="match status" value="1"/>
</dbReference>
<keyword evidence="1" id="KW-0560">Oxidoreductase</keyword>
<reference evidence="5" key="1">
    <citation type="submission" date="2021-06" db="EMBL/GenBank/DDBJ databases">
        <authorList>
            <person name="Huq M.A."/>
        </authorList>
    </citation>
    <scope>NUCLEOTIDE SEQUENCE</scope>
    <source>
        <strain evidence="5">MAH-26</strain>
    </source>
</reference>
<dbReference type="EMBL" id="JAHSPG010000006">
    <property type="protein sequence ID" value="MBV4357680.1"/>
    <property type="molecule type" value="Genomic_DNA"/>
</dbReference>
<feature type="domain" description="Mannitol dehydrogenase N-terminal" evidence="3">
    <location>
        <begin position="29"/>
        <end position="265"/>
    </location>
</feature>
<dbReference type="Proteomes" id="UP000812270">
    <property type="component" value="Unassembled WGS sequence"/>
</dbReference>
<dbReference type="AlphaFoldDB" id="A0A9E2SC60"/>
<dbReference type="GO" id="GO:0019592">
    <property type="term" value="P:mannitol catabolic process"/>
    <property type="evidence" value="ECO:0007669"/>
    <property type="project" value="TreeGrafter"/>
</dbReference>
<evidence type="ECO:0000313" key="6">
    <source>
        <dbReference type="Proteomes" id="UP000812270"/>
    </source>
</evidence>
<comment type="caution">
    <text evidence="5">The sequence shown here is derived from an EMBL/GenBank/DDBJ whole genome shotgun (WGS) entry which is preliminary data.</text>
</comment>
<feature type="domain" description="Mannitol dehydrogenase C-terminal" evidence="4">
    <location>
        <begin position="284"/>
        <end position="485"/>
    </location>
</feature>
<dbReference type="PANTHER" id="PTHR30524">
    <property type="entry name" value="MANNITOL-1-PHOSPHATE 5-DEHYDROGENASE"/>
    <property type="match status" value="1"/>
</dbReference>
<dbReference type="NCBIfam" id="NF002969">
    <property type="entry name" value="PRK03643.1"/>
    <property type="match status" value="1"/>
</dbReference>
<evidence type="ECO:0000313" key="5">
    <source>
        <dbReference type="EMBL" id="MBV4357680.1"/>
    </source>
</evidence>
<dbReference type="GO" id="GO:0005829">
    <property type="term" value="C:cytosol"/>
    <property type="evidence" value="ECO:0007669"/>
    <property type="project" value="TreeGrafter"/>
</dbReference>
<evidence type="ECO:0000259" key="3">
    <source>
        <dbReference type="Pfam" id="PF01232"/>
    </source>
</evidence>
<dbReference type="InterPro" id="IPR013118">
    <property type="entry name" value="Mannitol_DH_C"/>
</dbReference>
<protein>
    <submittedName>
        <fullName evidence="5">Tagaturonate reductase</fullName>
    </submittedName>
</protein>
<gene>
    <name evidence="5" type="ORF">KTO63_11010</name>
</gene>
<dbReference type="RefSeq" id="WP_217791326.1">
    <property type="nucleotide sequence ID" value="NZ_JAHSPG010000006.1"/>
</dbReference>
<evidence type="ECO:0000256" key="1">
    <source>
        <dbReference type="ARBA" id="ARBA00023002"/>
    </source>
</evidence>
<dbReference type="Pfam" id="PF01232">
    <property type="entry name" value="Mannitol_dh"/>
    <property type="match status" value="1"/>
</dbReference>
<keyword evidence="6" id="KW-1185">Reference proteome</keyword>
<accession>A0A9E2SC60</accession>
<organism evidence="5 6">
    <name type="scientific">Pinibacter aurantiacus</name>
    <dbReference type="NCBI Taxonomy" id="2851599"/>
    <lineage>
        <taxon>Bacteria</taxon>
        <taxon>Pseudomonadati</taxon>
        <taxon>Bacteroidota</taxon>
        <taxon>Chitinophagia</taxon>
        <taxon>Chitinophagales</taxon>
        <taxon>Chitinophagaceae</taxon>
        <taxon>Pinibacter</taxon>
    </lineage>
</organism>
<evidence type="ECO:0000259" key="4">
    <source>
        <dbReference type="Pfam" id="PF08125"/>
    </source>
</evidence>
<keyword evidence="2" id="KW-0520">NAD</keyword>